<comment type="caution">
    <text evidence="9">The sequence shown here is derived from an EMBL/GenBank/DDBJ whole genome shotgun (WGS) entry which is preliminary data.</text>
</comment>
<dbReference type="Pfam" id="PF02042">
    <property type="entry name" value="RWP-RK"/>
    <property type="match status" value="1"/>
</dbReference>
<evidence type="ECO:0000313" key="10">
    <source>
        <dbReference type="Proteomes" id="UP000239899"/>
    </source>
</evidence>
<keyword evidence="2" id="KW-0805">Transcription regulation</keyword>
<dbReference type="GO" id="GO:0009409">
    <property type="term" value="P:response to cold"/>
    <property type="evidence" value="ECO:0007669"/>
    <property type="project" value="UniProtKB-ARBA"/>
</dbReference>
<feature type="compositionally biased region" description="Low complexity" evidence="7">
    <location>
        <begin position="406"/>
        <end position="419"/>
    </location>
</feature>
<dbReference type="PROSITE" id="PS51519">
    <property type="entry name" value="RWP_RK"/>
    <property type="match status" value="1"/>
</dbReference>
<dbReference type="SUPFAM" id="SSF46579">
    <property type="entry name" value="Prefoldin"/>
    <property type="match status" value="1"/>
</dbReference>
<feature type="compositionally biased region" description="Low complexity" evidence="7">
    <location>
        <begin position="458"/>
        <end position="481"/>
    </location>
</feature>
<dbReference type="PANTHER" id="PTHR12409">
    <property type="entry name" value="PREFOLDIN SUBUNIT 3"/>
    <property type="match status" value="1"/>
</dbReference>
<evidence type="ECO:0000256" key="1">
    <source>
        <dbReference type="ARBA" id="ARBA00010048"/>
    </source>
</evidence>
<evidence type="ECO:0000256" key="5">
    <source>
        <dbReference type="ARBA" id="ARBA00023186"/>
    </source>
</evidence>
<dbReference type="Gene3D" id="1.10.287.370">
    <property type="match status" value="1"/>
</dbReference>
<gene>
    <name evidence="9" type="ORF">C2E21_4740</name>
</gene>
<evidence type="ECO:0000256" key="3">
    <source>
        <dbReference type="ARBA" id="ARBA00023125"/>
    </source>
</evidence>
<evidence type="ECO:0000256" key="6">
    <source>
        <dbReference type="ARBA" id="ARBA00023242"/>
    </source>
</evidence>
<dbReference type="InterPro" id="IPR003035">
    <property type="entry name" value="RWP-RK_dom"/>
</dbReference>
<proteinExistence type="inferred from homology"/>
<feature type="compositionally biased region" description="Low complexity" evidence="7">
    <location>
        <begin position="429"/>
        <end position="445"/>
    </location>
</feature>
<keyword evidence="4" id="KW-0804">Transcription</keyword>
<feature type="domain" description="RWP-RK" evidence="8">
    <location>
        <begin position="478"/>
        <end position="567"/>
    </location>
</feature>
<name>A0A2P6TRQ7_CHLSO</name>
<evidence type="ECO:0000313" key="9">
    <source>
        <dbReference type="EMBL" id="PRW56744.1"/>
    </source>
</evidence>
<keyword evidence="3" id="KW-0238">DNA-binding</keyword>
<dbReference type="Pfam" id="PF02996">
    <property type="entry name" value="Prefoldin"/>
    <property type="match status" value="1"/>
</dbReference>
<dbReference type="InterPro" id="IPR004127">
    <property type="entry name" value="Prefoldin_subunit_alpha"/>
</dbReference>
<sequence>MAATEQKPLSNLPQLIPEAVFMEDVKSFVEGRTAEEVLNELRGAHQKYKYIEAEIVQRKKRLAFKQPEIRKCLDAVTLLLAQHEAGEQTVLDFSLSDQVYARARLAEVSSVNLWLGAGVMLEYSLQDAKELLERQLAGCKQQLEVVQWEHDYIKDQLTTMEVSMARVAPVVWLSTLAAATPHHPAMATAAHAVPHDDGGSLLKGLQDMPSPTGPTGKLQYLPSPALLTMLSPPPVQPHNLMGGGGGWGASGVTPLNLPQLGLGLTPTPGTIPCLPLVSPGSTSALGLAALGLGGCTPGRALEQLHVATDPLSLNCVKVNMLTVDVDEATMDQLMDEGRPHRPCLLTPGQLAHGRTALASNPIKSSSPGGAASPLPLFVPVAGAGAPATVRLSLGGTSRRSLCGTKRPAGPSSAGRPPSGIGAGKIFPHAAAATSDTTASLDGSGSARSTATPPDHELAGPAASGSGSGSGSRPTSAGRSSGTAGGGKEEGEGGPRLDLSVKFLEDNGYFDITLQAAAVQLGVGVTTLKKLCRQNGLGRWPYRARCSLRKLRDKMREYFATAPQEEREAADALMEREFGRLAQLNEGVIDDAVKQFRQAMFKLEFKARQQLESAARAAGKRPGSASSEGDLQAVIHSDPAIRTQAMLHLRRLLAACLDE</sequence>
<dbReference type="GO" id="GO:0005737">
    <property type="term" value="C:cytoplasm"/>
    <property type="evidence" value="ECO:0007669"/>
    <property type="project" value="TreeGrafter"/>
</dbReference>
<accession>A0A2P6TRQ7</accession>
<keyword evidence="5" id="KW-0143">Chaperone</keyword>
<dbReference type="PANTHER" id="PTHR12409:SF0">
    <property type="entry name" value="PREFOLDIN SUBUNIT 3"/>
    <property type="match status" value="1"/>
</dbReference>
<keyword evidence="6" id="KW-0539">Nucleus</keyword>
<dbReference type="GO" id="GO:0007017">
    <property type="term" value="P:microtubule-based process"/>
    <property type="evidence" value="ECO:0007669"/>
    <property type="project" value="TreeGrafter"/>
</dbReference>
<dbReference type="GO" id="GO:0007021">
    <property type="term" value="P:tubulin complex assembly"/>
    <property type="evidence" value="ECO:0007669"/>
    <property type="project" value="TreeGrafter"/>
</dbReference>
<reference evidence="9 10" key="1">
    <citation type="journal article" date="2018" name="Plant J.">
        <title>Genome sequences of Chlorella sorokiniana UTEX 1602 and Micractinium conductrix SAG 241.80: implications to maltose excretion by a green alga.</title>
        <authorList>
            <person name="Arriola M.B."/>
            <person name="Velmurugan N."/>
            <person name="Zhang Y."/>
            <person name="Plunkett M.H."/>
            <person name="Hondzo H."/>
            <person name="Barney B.M."/>
        </authorList>
    </citation>
    <scope>NUCLEOTIDE SEQUENCE [LARGE SCALE GENOMIC DNA]</scope>
    <source>
        <strain evidence="10">UTEX 1602</strain>
    </source>
</reference>
<evidence type="ECO:0000256" key="7">
    <source>
        <dbReference type="SAM" id="MobiDB-lite"/>
    </source>
</evidence>
<evidence type="ECO:0000256" key="2">
    <source>
        <dbReference type="ARBA" id="ARBA00023015"/>
    </source>
</evidence>
<dbReference type="OrthoDB" id="6375174at2759"/>
<evidence type="ECO:0000259" key="8">
    <source>
        <dbReference type="PROSITE" id="PS51519"/>
    </source>
</evidence>
<dbReference type="GO" id="GO:0003677">
    <property type="term" value="F:DNA binding"/>
    <property type="evidence" value="ECO:0007669"/>
    <property type="project" value="UniProtKB-KW"/>
</dbReference>
<dbReference type="CDD" id="cd23156">
    <property type="entry name" value="Prefoldin_3"/>
    <property type="match status" value="1"/>
</dbReference>
<dbReference type="InterPro" id="IPR009053">
    <property type="entry name" value="Prefoldin"/>
</dbReference>
<dbReference type="EMBL" id="LHPG02000008">
    <property type="protein sequence ID" value="PRW56744.1"/>
    <property type="molecule type" value="Genomic_DNA"/>
</dbReference>
<dbReference type="GO" id="GO:0006457">
    <property type="term" value="P:protein folding"/>
    <property type="evidence" value="ECO:0007669"/>
    <property type="project" value="InterPro"/>
</dbReference>
<comment type="similarity">
    <text evidence="1">Belongs to the prefoldin subunit alpha family.</text>
</comment>
<keyword evidence="10" id="KW-1185">Reference proteome</keyword>
<dbReference type="InterPro" id="IPR016655">
    <property type="entry name" value="PFD3"/>
</dbReference>
<evidence type="ECO:0000256" key="4">
    <source>
        <dbReference type="ARBA" id="ARBA00023163"/>
    </source>
</evidence>
<dbReference type="Proteomes" id="UP000239899">
    <property type="component" value="Unassembled WGS sequence"/>
</dbReference>
<dbReference type="STRING" id="3076.A0A2P6TRQ7"/>
<dbReference type="GO" id="GO:0016272">
    <property type="term" value="C:prefoldin complex"/>
    <property type="evidence" value="ECO:0007669"/>
    <property type="project" value="InterPro"/>
</dbReference>
<protein>
    <submittedName>
        <fullName evidence="9">Prefoldin subunit 3</fullName>
    </submittedName>
</protein>
<feature type="region of interest" description="Disordered" evidence="7">
    <location>
        <begin position="396"/>
        <end position="494"/>
    </location>
</feature>
<organism evidence="9 10">
    <name type="scientific">Chlorella sorokiniana</name>
    <name type="common">Freshwater green alga</name>
    <dbReference type="NCBI Taxonomy" id="3076"/>
    <lineage>
        <taxon>Eukaryota</taxon>
        <taxon>Viridiplantae</taxon>
        <taxon>Chlorophyta</taxon>
        <taxon>core chlorophytes</taxon>
        <taxon>Trebouxiophyceae</taxon>
        <taxon>Chlorellales</taxon>
        <taxon>Chlorellaceae</taxon>
        <taxon>Chlorella clade</taxon>
        <taxon>Chlorella</taxon>
    </lineage>
</organism>
<dbReference type="AlphaFoldDB" id="A0A2P6TRQ7"/>
<dbReference type="GO" id="GO:0015631">
    <property type="term" value="F:tubulin binding"/>
    <property type="evidence" value="ECO:0007669"/>
    <property type="project" value="TreeGrafter"/>
</dbReference>